<dbReference type="InterPro" id="IPR013324">
    <property type="entry name" value="RNA_pol_sigma_r3/r4-like"/>
</dbReference>
<reference evidence="6 7" key="1">
    <citation type="submission" date="2018-09" db="EMBL/GenBank/DDBJ databases">
        <title>Glutamicibacter mishrai S5-52T (LMG 29155T = KCTC 39846T).</title>
        <authorList>
            <person name="Das S.K."/>
        </authorList>
    </citation>
    <scope>NUCLEOTIDE SEQUENCE [LARGE SCALE GENOMIC DNA]</scope>
    <source>
        <strain evidence="6 7">S5-52</strain>
    </source>
</reference>
<dbReference type="SUPFAM" id="SSF88659">
    <property type="entry name" value="Sigma3 and sigma4 domains of RNA polymerase sigma factors"/>
    <property type="match status" value="1"/>
</dbReference>
<dbReference type="PANTHER" id="PTHR30173:SF36">
    <property type="entry name" value="ECF RNA POLYMERASE SIGMA FACTOR SIGJ"/>
    <property type="match status" value="1"/>
</dbReference>
<evidence type="ECO:0000256" key="3">
    <source>
        <dbReference type="ARBA" id="ARBA00023082"/>
    </source>
</evidence>
<dbReference type="AlphaFoldDB" id="A0A6H0SHR9"/>
<evidence type="ECO:0000259" key="5">
    <source>
        <dbReference type="Pfam" id="PF08281"/>
    </source>
</evidence>
<keyword evidence="7" id="KW-1185">Reference proteome</keyword>
<dbReference type="Gene3D" id="1.10.10.10">
    <property type="entry name" value="Winged helix-like DNA-binding domain superfamily/Winged helix DNA-binding domain"/>
    <property type="match status" value="1"/>
</dbReference>
<gene>
    <name evidence="6" type="ORF">D3791_05790</name>
</gene>
<dbReference type="EMBL" id="CP032549">
    <property type="protein sequence ID" value="QIV86686.1"/>
    <property type="molecule type" value="Genomic_DNA"/>
</dbReference>
<dbReference type="GO" id="GO:0003677">
    <property type="term" value="F:DNA binding"/>
    <property type="evidence" value="ECO:0007669"/>
    <property type="project" value="InterPro"/>
</dbReference>
<evidence type="ECO:0000256" key="2">
    <source>
        <dbReference type="ARBA" id="ARBA00023015"/>
    </source>
</evidence>
<dbReference type="InterPro" id="IPR013249">
    <property type="entry name" value="RNA_pol_sigma70_r4_t2"/>
</dbReference>
<dbReference type="Proteomes" id="UP000502331">
    <property type="component" value="Chromosome"/>
</dbReference>
<dbReference type="InterPro" id="IPR032710">
    <property type="entry name" value="NTF2-like_dom_sf"/>
</dbReference>
<keyword evidence="3" id="KW-0731">Sigma factor</keyword>
<keyword evidence="4" id="KW-0804">Transcription</keyword>
<dbReference type="Pfam" id="PF08281">
    <property type="entry name" value="Sigma70_r4_2"/>
    <property type="match status" value="1"/>
</dbReference>
<evidence type="ECO:0000313" key="6">
    <source>
        <dbReference type="EMBL" id="QIV86686.1"/>
    </source>
</evidence>
<accession>A0A6H0SHR9</accession>
<dbReference type="InterPro" id="IPR052704">
    <property type="entry name" value="ECF_Sigma-70_Domain"/>
</dbReference>
<sequence>MPKAADTIGRVEQPEATAALEHWHESKPRFTVLVYNMLGVWAQAEDVVAAVGEQVFKLEPGQAASVQNWPAFLTTLTTRRSIDVLRSAQHQRTDYVGSWLPEPIDQQMLPEEAAINDSMLRLGILLLLEELSPQARAAYVLHHALGYSAADIAPVLESSPAAVRQMLSRAAKKLEQARTAQHDVSSVSSVLTEIVQAIHRADTEGVIKLLAHDAVLYSDGGGKVRAARNPVVGAQRIARFMIGIERKNPGRQISTGRVNGEPALRFAIEGREDVLVIDVVSGSVQQILQVSNPDKLGLVGANWDALAT</sequence>
<proteinExistence type="inferred from homology"/>
<dbReference type="GO" id="GO:0006352">
    <property type="term" value="P:DNA-templated transcription initiation"/>
    <property type="evidence" value="ECO:0007669"/>
    <property type="project" value="InterPro"/>
</dbReference>
<organism evidence="6 7">
    <name type="scientific">Glutamicibacter mishrai</name>
    <dbReference type="NCBI Taxonomy" id="1775880"/>
    <lineage>
        <taxon>Bacteria</taxon>
        <taxon>Bacillati</taxon>
        <taxon>Actinomycetota</taxon>
        <taxon>Actinomycetes</taxon>
        <taxon>Micrococcales</taxon>
        <taxon>Micrococcaceae</taxon>
        <taxon>Glutamicibacter</taxon>
    </lineage>
</organism>
<evidence type="ECO:0000313" key="7">
    <source>
        <dbReference type="Proteomes" id="UP000502331"/>
    </source>
</evidence>
<keyword evidence="2" id="KW-0805">Transcription regulation</keyword>
<dbReference type="InterPro" id="IPR036388">
    <property type="entry name" value="WH-like_DNA-bd_sf"/>
</dbReference>
<feature type="domain" description="RNA polymerase sigma factor 70 region 4 type 2" evidence="5">
    <location>
        <begin position="124"/>
        <end position="174"/>
    </location>
</feature>
<evidence type="ECO:0000256" key="1">
    <source>
        <dbReference type="ARBA" id="ARBA00010641"/>
    </source>
</evidence>
<protein>
    <submittedName>
        <fullName evidence="6">RNA polymerase subunit sigma-70</fullName>
    </submittedName>
</protein>
<dbReference type="PANTHER" id="PTHR30173">
    <property type="entry name" value="SIGMA 19 FACTOR"/>
    <property type="match status" value="1"/>
</dbReference>
<evidence type="ECO:0000256" key="4">
    <source>
        <dbReference type="ARBA" id="ARBA00023163"/>
    </source>
</evidence>
<comment type="similarity">
    <text evidence="1">Belongs to the sigma-70 factor family. ECF subfamily.</text>
</comment>
<name>A0A6H0SHR9_9MICC</name>
<dbReference type="SUPFAM" id="SSF54427">
    <property type="entry name" value="NTF2-like"/>
    <property type="match status" value="1"/>
</dbReference>
<dbReference type="GO" id="GO:0016987">
    <property type="term" value="F:sigma factor activity"/>
    <property type="evidence" value="ECO:0007669"/>
    <property type="project" value="UniProtKB-KW"/>
</dbReference>